<keyword evidence="4 14" id="KW-1134">Transmembrane beta strand</keyword>
<accession>A0A091B5R7</accession>
<keyword evidence="6 14" id="KW-0812">Transmembrane</keyword>
<dbReference type="PROSITE" id="PS52016">
    <property type="entry name" value="TONB_DEPENDENT_REC_3"/>
    <property type="match status" value="1"/>
</dbReference>
<dbReference type="RefSeq" id="WP_034211199.1">
    <property type="nucleotide sequence ID" value="NZ_AVCK01000012.1"/>
</dbReference>
<evidence type="ECO:0000256" key="3">
    <source>
        <dbReference type="ARBA" id="ARBA00022448"/>
    </source>
</evidence>
<evidence type="ECO:0000313" key="21">
    <source>
        <dbReference type="Proteomes" id="UP000029393"/>
    </source>
</evidence>
<evidence type="ECO:0000256" key="4">
    <source>
        <dbReference type="ARBA" id="ARBA00022452"/>
    </source>
</evidence>
<keyword evidence="9" id="KW-0406">Ion transport</keyword>
<sequence>MTSRSALRPAPLAAALALILSPTLAAAAAPDADAPASGAAPTTQLATIEVTGKVDYRYVQKTTLTATRTDTDLLDVPQAVTVITQDLIRDLGIQGMADAVRYVPGISVTQGEGNRDGLVFRGNSSTADLFVDGLRDDTQYYRDTYNIERIEAFKGPNAMIFGRGSPGGLLNRVTKVPGADPAREIGLQIGSWNKRRLTADLNQPLNDRAAFRVSGVYEDSDGFRDGFELRRKGLNPTLSLRPTDATVVTLGYEVFRDERTADRGIPSLSAAQAFDGTRYPVSTDRETFFGDPQGSPASVDVNAFTALIEHDFGGAFLRNRFRYADYDKFYQNVFPGNVNAAGTTVALSAYNNDTRRENAFNQTDLTFDLATGPIEHRFLIGAEIGRQETSNERRSGRFAPGQSVCLPGSSASTCLVALSDPNVRLSVDYANNSAGGSGDARNAGVTRFAALYAQDQITLSPEWEAVLGVRWDRFDVDFTDQRNGVSPANRDLSSSDDLFSPRVGLVYQPADQLSFYASYGVTYLPRSGEQLASLTPGTQALDPEEFKNYEIGAKWDITPRLSATAAAFRLGRSNVAVVDPIDPTQMILFAGDSQRTEGLELSLSGEITPTWQVVASYTYQDAVITRDIRTGPTSVTPEGTELAQSPKHMAGLWNRFELSERWGLGLGAIYRSRSFASTSDQVTLRSYSRFDGAVYYAVNENVDLQLNVENLFDKTYFPSAHSDSNITPGAPRSYYLSARFAF</sequence>
<dbReference type="eggNOG" id="COG4774">
    <property type="taxonomic scope" value="Bacteria"/>
</dbReference>
<keyword evidence="3 14" id="KW-0813">Transport</keyword>
<proteinExistence type="inferred from homology"/>
<protein>
    <recommendedName>
        <fullName evidence="22">TonB-denpendent receptor</fullName>
    </recommendedName>
</protein>
<dbReference type="NCBIfam" id="TIGR01783">
    <property type="entry name" value="TonB-siderophor"/>
    <property type="match status" value="1"/>
</dbReference>
<comment type="similarity">
    <text evidence="2 14 16">Belongs to the TonB-dependent receptor family.</text>
</comment>
<evidence type="ECO:0000256" key="1">
    <source>
        <dbReference type="ARBA" id="ARBA00004571"/>
    </source>
</evidence>
<keyword evidence="12" id="KW-0675">Receptor</keyword>
<dbReference type="Gene3D" id="2.40.170.20">
    <property type="entry name" value="TonB-dependent receptor, beta-barrel domain"/>
    <property type="match status" value="1"/>
</dbReference>
<keyword evidence="13 14" id="KW-0998">Cell outer membrane</keyword>
<name>A0A091B5R7_9GAMM</name>
<dbReference type="GO" id="GO:0015891">
    <property type="term" value="P:siderophore transport"/>
    <property type="evidence" value="ECO:0007669"/>
    <property type="project" value="InterPro"/>
</dbReference>
<dbReference type="CDD" id="cd01347">
    <property type="entry name" value="ligand_gated_channel"/>
    <property type="match status" value="1"/>
</dbReference>
<evidence type="ECO:0000259" key="19">
    <source>
        <dbReference type="Pfam" id="PF07715"/>
    </source>
</evidence>
<evidence type="ECO:0000256" key="5">
    <source>
        <dbReference type="ARBA" id="ARBA00022496"/>
    </source>
</evidence>
<dbReference type="SUPFAM" id="SSF56935">
    <property type="entry name" value="Porins"/>
    <property type="match status" value="1"/>
</dbReference>
<comment type="caution">
    <text evidence="20">The sequence shown here is derived from an EMBL/GenBank/DDBJ whole genome shotgun (WGS) entry which is preliminary data.</text>
</comment>
<dbReference type="EMBL" id="AVCK01000012">
    <property type="protein sequence ID" value="KFN47056.1"/>
    <property type="molecule type" value="Genomic_DNA"/>
</dbReference>
<dbReference type="AlphaFoldDB" id="A0A091B5R7"/>
<dbReference type="Pfam" id="PF07715">
    <property type="entry name" value="Plug"/>
    <property type="match status" value="1"/>
</dbReference>
<evidence type="ECO:0000256" key="15">
    <source>
        <dbReference type="PROSITE-ProRule" id="PRU10144"/>
    </source>
</evidence>
<feature type="signal peptide" evidence="17">
    <location>
        <begin position="1"/>
        <end position="27"/>
    </location>
</feature>
<keyword evidence="7 17" id="KW-0732">Signal</keyword>
<dbReference type="GO" id="GO:0009279">
    <property type="term" value="C:cell outer membrane"/>
    <property type="evidence" value="ECO:0007669"/>
    <property type="project" value="UniProtKB-SubCell"/>
</dbReference>
<evidence type="ECO:0000256" key="11">
    <source>
        <dbReference type="ARBA" id="ARBA00023136"/>
    </source>
</evidence>
<dbReference type="Gene3D" id="2.170.130.10">
    <property type="entry name" value="TonB-dependent receptor, plug domain"/>
    <property type="match status" value="1"/>
</dbReference>
<organism evidence="20 21">
    <name type="scientific">Arenimonas metalli CF5-1</name>
    <dbReference type="NCBI Taxonomy" id="1384056"/>
    <lineage>
        <taxon>Bacteria</taxon>
        <taxon>Pseudomonadati</taxon>
        <taxon>Pseudomonadota</taxon>
        <taxon>Gammaproteobacteria</taxon>
        <taxon>Lysobacterales</taxon>
        <taxon>Lysobacteraceae</taxon>
        <taxon>Arenimonas</taxon>
    </lineage>
</organism>
<dbReference type="STRING" id="1384056.N787_01785"/>
<evidence type="ECO:0000256" key="12">
    <source>
        <dbReference type="ARBA" id="ARBA00023170"/>
    </source>
</evidence>
<dbReference type="GO" id="GO:0038023">
    <property type="term" value="F:signaling receptor activity"/>
    <property type="evidence" value="ECO:0007669"/>
    <property type="project" value="InterPro"/>
</dbReference>
<evidence type="ECO:0000256" key="2">
    <source>
        <dbReference type="ARBA" id="ARBA00009810"/>
    </source>
</evidence>
<dbReference type="InterPro" id="IPR036942">
    <property type="entry name" value="Beta-barrel_TonB_sf"/>
</dbReference>
<dbReference type="PATRIC" id="fig|1384056.3.peg.983"/>
<keyword evidence="10 16" id="KW-0798">TonB box</keyword>
<evidence type="ECO:0000256" key="10">
    <source>
        <dbReference type="ARBA" id="ARBA00023077"/>
    </source>
</evidence>
<evidence type="ECO:0000256" key="16">
    <source>
        <dbReference type="RuleBase" id="RU003357"/>
    </source>
</evidence>
<evidence type="ECO:0008006" key="22">
    <source>
        <dbReference type="Google" id="ProtNLM"/>
    </source>
</evidence>
<evidence type="ECO:0000256" key="13">
    <source>
        <dbReference type="ARBA" id="ARBA00023237"/>
    </source>
</evidence>
<dbReference type="PROSITE" id="PS01156">
    <property type="entry name" value="TONB_DEPENDENT_REC_2"/>
    <property type="match status" value="1"/>
</dbReference>
<comment type="subcellular location">
    <subcellularLocation>
        <location evidence="1 14">Cell outer membrane</location>
        <topology evidence="1 14">Multi-pass membrane protein</topology>
    </subcellularLocation>
</comment>
<evidence type="ECO:0000256" key="14">
    <source>
        <dbReference type="PROSITE-ProRule" id="PRU01360"/>
    </source>
</evidence>
<keyword evidence="11 14" id="KW-0472">Membrane</keyword>
<feature type="domain" description="TonB-dependent receptor-like beta-barrel" evidence="18">
    <location>
        <begin position="241"/>
        <end position="711"/>
    </location>
</feature>
<dbReference type="InterPro" id="IPR000531">
    <property type="entry name" value="Beta-barrel_TonB"/>
</dbReference>
<reference evidence="20 21" key="1">
    <citation type="submission" date="2013-09" db="EMBL/GenBank/DDBJ databases">
        <title>Genome sequencing of Arenimonas metalli.</title>
        <authorList>
            <person name="Chen F."/>
            <person name="Wang G."/>
        </authorList>
    </citation>
    <scope>NUCLEOTIDE SEQUENCE [LARGE SCALE GENOMIC DNA]</scope>
    <source>
        <strain evidence="20 21">CF5-1</strain>
    </source>
</reference>
<gene>
    <name evidence="20" type="ORF">N787_01785</name>
</gene>
<dbReference type="PANTHER" id="PTHR32552:SF68">
    <property type="entry name" value="FERRICHROME OUTER MEMBRANE TRANSPORTER_PHAGE RECEPTOR"/>
    <property type="match status" value="1"/>
</dbReference>
<dbReference type="Proteomes" id="UP000029393">
    <property type="component" value="Unassembled WGS sequence"/>
</dbReference>
<feature type="chain" id="PRO_5001869499" description="TonB-denpendent receptor" evidence="17">
    <location>
        <begin position="28"/>
        <end position="742"/>
    </location>
</feature>
<dbReference type="PANTHER" id="PTHR32552">
    <property type="entry name" value="FERRICHROME IRON RECEPTOR-RELATED"/>
    <property type="match status" value="1"/>
</dbReference>
<evidence type="ECO:0000256" key="8">
    <source>
        <dbReference type="ARBA" id="ARBA00023004"/>
    </source>
</evidence>
<dbReference type="InterPro" id="IPR012910">
    <property type="entry name" value="Plug_dom"/>
</dbReference>
<dbReference type="GO" id="GO:0015344">
    <property type="term" value="F:siderophore uptake transmembrane transporter activity"/>
    <property type="evidence" value="ECO:0007669"/>
    <property type="project" value="TreeGrafter"/>
</dbReference>
<evidence type="ECO:0000256" key="7">
    <source>
        <dbReference type="ARBA" id="ARBA00022729"/>
    </source>
</evidence>
<dbReference type="InterPro" id="IPR037066">
    <property type="entry name" value="Plug_dom_sf"/>
</dbReference>
<keyword evidence="21" id="KW-1185">Reference proteome</keyword>
<keyword evidence="5" id="KW-0410">Iron transport</keyword>
<dbReference type="OrthoDB" id="127311at2"/>
<keyword evidence="8" id="KW-0408">Iron</keyword>
<evidence type="ECO:0000256" key="17">
    <source>
        <dbReference type="SAM" id="SignalP"/>
    </source>
</evidence>
<evidence type="ECO:0000256" key="9">
    <source>
        <dbReference type="ARBA" id="ARBA00023065"/>
    </source>
</evidence>
<evidence type="ECO:0000259" key="18">
    <source>
        <dbReference type="Pfam" id="PF00593"/>
    </source>
</evidence>
<dbReference type="InterPro" id="IPR010105">
    <property type="entry name" value="TonB_sidphr_rcpt"/>
</dbReference>
<evidence type="ECO:0000256" key="6">
    <source>
        <dbReference type="ARBA" id="ARBA00022692"/>
    </source>
</evidence>
<feature type="domain" description="TonB-dependent receptor plug" evidence="19">
    <location>
        <begin position="73"/>
        <end position="168"/>
    </location>
</feature>
<feature type="short sequence motif" description="TonB C-terminal box" evidence="15">
    <location>
        <begin position="725"/>
        <end position="742"/>
    </location>
</feature>
<dbReference type="Pfam" id="PF00593">
    <property type="entry name" value="TonB_dep_Rec_b-barrel"/>
    <property type="match status" value="1"/>
</dbReference>
<dbReference type="InterPro" id="IPR010917">
    <property type="entry name" value="TonB_rcpt_CS"/>
</dbReference>
<evidence type="ECO:0000313" key="20">
    <source>
        <dbReference type="EMBL" id="KFN47056.1"/>
    </source>
</evidence>
<dbReference type="InterPro" id="IPR039426">
    <property type="entry name" value="TonB-dep_rcpt-like"/>
</dbReference>